<dbReference type="PANTHER" id="PTHR43861">
    <property type="entry name" value="TRANS-ACONITATE 2-METHYLTRANSFERASE-RELATED"/>
    <property type="match status" value="1"/>
</dbReference>
<dbReference type="InterPro" id="IPR029063">
    <property type="entry name" value="SAM-dependent_MTases_sf"/>
</dbReference>
<evidence type="ECO:0000313" key="2">
    <source>
        <dbReference type="Proteomes" id="UP000295714"/>
    </source>
</evidence>
<dbReference type="AlphaFoldDB" id="A0A4V2PU24"/>
<gene>
    <name evidence="1" type="ORF">DFQ05_0321</name>
</gene>
<reference evidence="1 2" key="1">
    <citation type="journal article" date="2015" name="Stand. Genomic Sci.">
        <title>Genomic Encyclopedia of Bacterial and Archaeal Type Strains, Phase III: the genomes of soil and plant-associated and newly described type strains.</title>
        <authorList>
            <person name="Whitman W.B."/>
            <person name="Woyke T."/>
            <person name="Klenk H.P."/>
            <person name="Zhou Y."/>
            <person name="Lilburn T.G."/>
            <person name="Beck B.J."/>
            <person name="De Vos P."/>
            <person name="Vandamme P."/>
            <person name="Eisen J.A."/>
            <person name="Garrity G."/>
            <person name="Hugenholtz P."/>
            <person name="Kyrpides N.C."/>
        </authorList>
    </citation>
    <scope>NUCLEOTIDE SEQUENCE [LARGE SCALE GENOMIC DNA]</scope>
    <source>
        <strain evidence="1 2">CECT 8445</strain>
    </source>
</reference>
<dbReference type="Pfam" id="PF13489">
    <property type="entry name" value="Methyltransf_23"/>
    <property type="match status" value="1"/>
</dbReference>
<protein>
    <submittedName>
        <fullName evidence="1">Methyltransferase family protein</fullName>
    </submittedName>
</protein>
<dbReference type="CDD" id="cd02440">
    <property type="entry name" value="AdoMet_MTases"/>
    <property type="match status" value="1"/>
</dbReference>
<accession>A0A4V2PU24</accession>
<keyword evidence="1" id="KW-0489">Methyltransferase</keyword>
<sequence length="293" mass="34077">MNTCPLCESDKNELLYTNSRGNKYLENYVCCNCGFVYTWPRISNQEVERLYSDGDFSKEARKSSVPDLAKFKQTEQYALERIHHLETKIPDFFSKVHSCVEIGCGAGSFLWLLKSRGQKVLGIEPDVDYVQVVKKRYKIPIETVMFQDYDNTELFDFICNFHVIEHIINPRAFVKEIYNRLKDEGFLYIECPTIDNIYTGSLDTFFWDVHVNTFSNNTLPWLLESEGFSIKEIFMNRGFVSIIAKKGTQVKFKSDDKDRIIGIVKSFAPKPKKISFSKRIETKIKNVIKSVLE</sequence>
<dbReference type="Gene3D" id="3.40.50.150">
    <property type="entry name" value="Vaccinia Virus protein VP39"/>
    <property type="match status" value="1"/>
</dbReference>
<dbReference type="EMBL" id="SMGI01000001">
    <property type="protein sequence ID" value="TCK68811.1"/>
    <property type="molecule type" value="Genomic_DNA"/>
</dbReference>
<dbReference type="GO" id="GO:0032259">
    <property type="term" value="P:methylation"/>
    <property type="evidence" value="ECO:0007669"/>
    <property type="project" value="UniProtKB-KW"/>
</dbReference>
<dbReference type="RefSeq" id="WP_132702891.1">
    <property type="nucleotide sequence ID" value="NZ_SMGI01000001.1"/>
</dbReference>
<organism evidence="1 2">
    <name type="scientific">Winogradskyella wandonensis</name>
    <dbReference type="NCBI Taxonomy" id="1442586"/>
    <lineage>
        <taxon>Bacteria</taxon>
        <taxon>Pseudomonadati</taxon>
        <taxon>Bacteroidota</taxon>
        <taxon>Flavobacteriia</taxon>
        <taxon>Flavobacteriales</taxon>
        <taxon>Flavobacteriaceae</taxon>
        <taxon>Winogradskyella</taxon>
    </lineage>
</organism>
<keyword evidence="2" id="KW-1185">Reference proteome</keyword>
<dbReference type="SUPFAM" id="SSF53335">
    <property type="entry name" value="S-adenosyl-L-methionine-dependent methyltransferases"/>
    <property type="match status" value="1"/>
</dbReference>
<comment type="caution">
    <text evidence="1">The sequence shown here is derived from an EMBL/GenBank/DDBJ whole genome shotgun (WGS) entry which is preliminary data.</text>
</comment>
<dbReference type="Proteomes" id="UP000295714">
    <property type="component" value="Unassembled WGS sequence"/>
</dbReference>
<keyword evidence="1" id="KW-0808">Transferase</keyword>
<dbReference type="GO" id="GO:0008168">
    <property type="term" value="F:methyltransferase activity"/>
    <property type="evidence" value="ECO:0007669"/>
    <property type="project" value="UniProtKB-KW"/>
</dbReference>
<proteinExistence type="predicted"/>
<name>A0A4V2PU24_9FLAO</name>
<dbReference type="OrthoDB" id="1524727at2"/>
<dbReference type="PANTHER" id="PTHR43861:SF6">
    <property type="entry name" value="METHYLTRANSFERASE TYPE 11"/>
    <property type="match status" value="1"/>
</dbReference>
<evidence type="ECO:0000313" key="1">
    <source>
        <dbReference type="EMBL" id="TCK68811.1"/>
    </source>
</evidence>